<evidence type="ECO:0000313" key="1">
    <source>
        <dbReference type="EMBL" id="PSL42704.1"/>
    </source>
</evidence>
<name>A0A2P8H922_CHINA</name>
<dbReference type="AlphaFoldDB" id="A0A2P8H922"/>
<organism evidence="1 2">
    <name type="scientific">Chitinophaga niastensis</name>
    <dbReference type="NCBI Taxonomy" id="536980"/>
    <lineage>
        <taxon>Bacteria</taxon>
        <taxon>Pseudomonadati</taxon>
        <taxon>Bacteroidota</taxon>
        <taxon>Chitinophagia</taxon>
        <taxon>Chitinophagales</taxon>
        <taxon>Chitinophagaceae</taxon>
        <taxon>Chitinophaga</taxon>
    </lineage>
</organism>
<proteinExistence type="predicted"/>
<keyword evidence="2" id="KW-1185">Reference proteome</keyword>
<protein>
    <submittedName>
        <fullName evidence="1">Uncharacterized protein</fullName>
    </submittedName>
</protein>
<accession>A0A2P8H922</accession>
<dbReference type="InterPro" id="IPR036574">
    <property type="entry name" value="Scorpion_toxin-like_sf"/>
</dbReference>
<dbReference type="EMBL" id="PYAW01000011">
    <property type="protein sequence ID" value="PSL42704.1"/>
    <property type="molecule type" value="Genomic_DNA"/>
</dbReference>
<dbReference type="Gene3D" id="3.30.30.10">
    <property type="entry name" value="Knottin, scorpion toxin-like"/>
    <property type="match status" value="1"/>
</dbReference>
<evidence type="ECO:0000313" key="2">
    <source>
        <dbReference type="Proteomes" id="UP000240971"/>
    </source>
</evidence>
<comment type="caution">
    <text evidence="1">The sequence shown here is derived from an EMBL/GenBank/DDBJ whole genome shotgun (WGS) entry which is preliminary data.</text>
</comment>
<sequence length="59" mass="6885">MEKLQMLGRNLNRNELNKVYAGNNNSFSCSPFMCDQRCYDRNYDFGLCINDLCVCQFSS</sequence>
<reference evidence="1 2" key="1">
    <citation type="submission" date="2018-03" db="EMBL/GenBank/DDBJ databases">
        <title>Genomic Encyclopedia of Archaeal and Bacterial Type Strains, Phase II (KMG-II): from individual species to whole genera.</title>
        <authorList>
            <person name="Goeker M."/>
        </authorList>
    </citation>
    <scope>NUCLEOTIDE SEQUENCE [LARGE SCALE GENOMIC DNA]</scope>
    <source>
        <strain evidence="1 2">DSM 24859</strain>
    </source>
</reference>
<gene>
    <name evidence="1" type="ORF">CLV51_11190</name>
</gene>
<dbReference type="Proteomes" id="UP000240971">
    <property type="component" value="Unassembled WGS sequence"/>
</dbReference>